<evidence type="ECO:0000256" key="10">
    <source>
        <dbReference type="SAM" id="MobiDB-lite"/>
    </source>
</evidence>
<proteinExistence type="inferred from homology"/>
<evidence type="ECO:0000256" key="6">
    <source>
        <dbReference type="ARBA" id="ARBA00022927"/>
    </source>
</evidence>
<evidence type="ECO:0000313" key="12">
    <source>
        <dbReference type="EMBL" id="THG35327.1"/>
    </source>
</evidence>
<keyword evidence="13" id="KW-1185">Reference proteome</keyword>
<evidence type="ECO:0000256" key="7">
    <source>
        <dbReference type="ARBA" id="ARBA00022989"/>
    </source>
</evidence>
<sequence length="128" mass="13932">MDPITLIMLAVLALLIFFMFRNSKKRSKDAANLQSQVVVGAKVMTNFGVYGTILSIDEEDNEVLLESTPGTVLAVHRQVVARVVTPVAVDESPAEPLEDASGEPEFGVRTDEPVESADVDTERKKSND</sequence>
<dbReference type="PANTHER" id="PTHR33909">
    <property type="entry name" value="SEC TRANSLOCON ACCESSORY COMPLEX SUBUNIT YAJC"/>
    <property type="match status" value="1"/>
</dbReference>
<gene>
    <name evidence="12" type="primary">yajC</name>
    <name evidence="12" type="ORF">E6C70_04520</name>
</gene>
<dbReference type="NCBIfam" id="TIGR00739">
    <property type="entry name" value="yajC"/>
    <property type="match status" value="1"/>
</dbReference>
<keyword evidence="6" id="KW-0653">Protein transport</keyword>
<feature type="compositionally biased region" description="Acidic residues" evidence="10">
    <location>
        <begin position="92"/>
        <end position="102"/>
    </location>
</feature>
<evidence type="ECO:0000256" key="3">
    <source>
        <dbReference type="ARBA" id="ARBA00022448"/>
    </source>
</evidence>
<reference evidence="12 13" key="1">
    <citation type="submission" date="2019-04" db="EMBL/GenBank/DDBJ databases">
        <authorList>
            <person name="Jiang L."/>
        </authorList>
    </citation>
    <scope>NUCLEOTIDE SEQUENCE [LARGE SCALE GENOMIC DNA]</scope>
    <source>
        <strain evidence="12 13">YIM 131861</strain>
    </source>
</reference>
<evidence type="ECO:0000256" key="5">
    <source>
        <dbReference type="ARBA" id="ARBA00022692"/>
    </source>
</evidence>
<feature type="region of interest" description="Disordered" evidence="10">
    <location>
        <begin position="90"/>
        <end position="128"/>
    </location>
</feature>
<evidence type="ECO:0000256" key="2">
    <source>
        <dbReference type="ARBA" id="ARBA00006742"/>
    </source>
</evidence>
<dbReference type="Proteomes" id="UP000307380">
    <property type="component" value="Unassembled WGS sequence"/>
</dbReference>
<dbReference type="RefSeq" id="WP_136422643.1">
    <property type="nucleotide sequence ID" value="NZ_SSSN01000003.1"/>
</dbReference>
<evidence type="ECO:0000256" key="8">
    <source>
        <dbReference type="ARBA" id="ARBA00023010"/>
    </source>
</evidence>
<dbReference type="Pfam" id="PF02699">
    <property type="entry name" value="YajC"/>
    <property type="match status" value="1"/>
</dbReference>
<name>A0A4V3WUC9_9MICO</name>
<organism evidence="12 13">
    <name type="scientific">Orlajensenia flava</name>
    <dbReference type="NCBI Taxonomy" id="2565934"/>
    <lineage>
        <taxon>Bacteria</taxon>
        <taxon>Bacillati</taxon>
        <taxon>Actinomycetota</taxon>
        <taxon>Actinomycetes</taxon>
        <taxon>Micrococcales</taxon>
        <taxon>Microbacteriaceae</taxon>
        <taxon>Orlajensenia</taxon>
    </lineage>
</organism>
<keyword evidence="8" id="KW-0811">Translocation</keyword>
<dbReference type="AlphaFoldDB" id="A0A4V3WUC9"/>
<evidence type="ECO:0000256" key="4">
    <source>
        <dbReference type="ARBA" id="ARBA00022475"/>
    </source>
</evidence>
<dbReference type="OrthoDB" id="3267178at2"/>
<evidence type="ECO:0000256" key="1">
    <source>
        <dbReference type="ARBA" id="ARBA00004162"/>
    </source>
</evidence>
<dbReference type="GO" id="GO:0005886">
    <property type="term" value="C:plasma membrane"/>
    <property type="evidence" value="ECO:0007669"/>
    <property type="project" value="UniProtKB-SubCell"/>
</dbReference>
<comment type="caution">
    <text evidence="12">The sequence shown here is derived from an EMBL/GenBank/DDBJ whole genome shotgun (WGS) entry which is preliminary data.</text>
</comment>
<keyword evidence="5 11" id="KW-0812">Transmembrane</keyword>
<comment type="subcellular location">
    <subcellularLocation>
        <location evidence="1">Cell membrane</location>
        <topology evidence="1">Single-pass membrane protein</topology>
    </subcellularLocation>
</comment>
<feature type="transmembrane region" description="Helical" evidence="11">
    <location>
        <begin position="6"/>
        <end position="23"/>
    </location>
</feature>
<comment type="similarity">
    <text evidence="2">Belongs to the YajC family.</text>
</comment>
<dbReference type="InterPro" id="IPR003849">
    <property type="entry name" value="Preprotein_translocase_YajC"/>
</dbReference>
<evidence type="ECO:0000256" key="11">
    <source>
        <dbReference type="SAM" id="Phobius"/>
    </source>
</evidence>
<dbReference type="SMART" id="SM01323">
    <property type="entry name" value="YajC"/>
    <property type="match status" value="1"/>
</dbReference>
<dbReference type="GO" id="GO:0015031">
    <property type="term" value="P:protein transport"/>
    <property type="evidence" value="ECO:0007669"/>
    <property type="project" value="UniProtKB-KW"/>
</dbReference>
<keyword evidence="3" id="KW-0813">Transport</keyword>
<evidence type="ECO:0000313" key="13">
    <source>
        <dbReference type="Proteomes" id="UP000307380"/>
    </source>
</evidence>
<accession>A0A4V3WUC9</accession>
<keyword evidence="4" id="KW-1003">Cell membrane</keyword>
<evidence type="ECO:0000256" key="9">
    <source>
        <dbReference type="ARBA" id="ARBA00023136"/>
    </source>
</evidence>
<protein>
    <submittedName>
        <fullName evidence="12">Preprotein translocase subunit YajC</fullName>
    </submittedName>
</protein>
<dbReference type="EMBL" id="SSSN01000003">
    <property type="protein sequence ID" value="THG35327.1"/>
    <property type="molecule type" value="Genomic_DNA"/>
</dbReference>
<dbReference type="PANTHER" id="PTHR33909:SF1">
    <property type="entry name" value="SEC TRANSLOCON ACCESSORY COMPLEX SUBUNIT YAJC"/>
    <property type="match status" value="1"/>
</dbReference>
<keyword evidence="7 11" id="KW-1133">Transmembrane helix</keyword>
<keyword evidence="9 11" id="KW-0472">Membrane</keyword>